<dbReference type="SMART" id="SM01235">
    <property type="entry name" value="Haem_bd"/>
    <property type="match status" value="1"/>
</dbReference>
<dbReference type="AlphaFoldDB" id="A0A0Q3HV46"/>
<dbReference type="InterPro" id="IPR025992">
    <property type="entry name" value="Haem-bd"/>
</dbReference>
<dbReference type="STRING" id="452084.AR438_05735"/>
<dbReference type="OrthoDB" id="196738at2"/>
<reference evidence="2 3" key="1">
    <citation type="submission" date="2015-10" db="EMBL/GenBank/DDBJ databases">
        <title>Chryseobacterium aquaticum genome.</title>
        <authorList>
            <person name="Newman J.D."/>
            <person name="Ferguson M.B."/>
            <person name="Miller J.R."/>
        </authorList>
    </citation>
    <scope>NUCLEOTIDE SEQUENCE [LARGE SCALE GENOMIC DNA]</scope>
    <source>
        <strain evidence="2 3">KCTC 12483</strain>
    </source>
</reference>
<accession>A0A0Q3HV46</accession>
<gene>
    <name evidence="2" type="ORF">AR438_05735</name>
</gene>
<dbReference type="Proteomes" id="UP000051682">
    <property type="component" value="Unassembled WGS sequence"/>
</dbReference>
<feature type="domain" description="Haem-binding" evidence="1">
    <location>
        <begin position="13"/>
        <end position="149"/>
    </location>
</feature>
<name>A0A0Q3HV46_9FLAO</name>
<sequence>MKKVIKIILAIVLFFFIAIQLYQPALNVNKGQVDKTYFAKVYTVPENVQNILQNACYDCHSNNTKNTWYSNIQPMAWMMKRHIDNGKEKLNFSEFGSISSRRQISKLKGIANQIKDDEMPLASYKIMHSYAKLSKEQKSLIMDWMNKKADSLSIEN</sequence>
<evidence type="ECO:0000259" key="1">
    <source>
        <dbReference type="SMART" id="SM01235"/>
    </source>
</evidence>
<organism evidence="2 3">
    <name type="scientific">Chryseobacterium aquaticum</name>
    <dbReference type="NCBI Taxonomy" id="452084"/>
    <lineage>
        <taxon>Bacteria</taxon>
        <taxon>Pseudomonadati</taxon>
        <taxon>Bacteroidota</taxon>
        <taxon>Flavobacteriia</taxon>
        <taxon>Flavobacteriales</taxon>
        <taxon>Weeksellaceae</taxon>
        <taxon>Chryseobacterium group</taxon>
        <taxon>Chryseobacterium</taxon>
    </lineage>
</organism>
<protein>
    <submittedName>
        <fullName evidence="2">Cytochrome C</fullName>
    </submittedName>
</protein>
<proteinExistence type="predicted"/>
<dbReference type="EMBL" id="LLYZ01000003">
    <property type="protein sequence ID" value="KQK26735.1"/>
    <property type="molecule type" value="Genomic_DNA"/>
</dbReference>
<evidence type="ECO:0000313" key="3">
    <source>
        <dbReference type="Proteomes" id="UP000051682"/>
    </source>
</evidence>
<evidence type="ECO:0000313" key="2">
    <source>
        <dbReference type="EMBL" id="KQK26735.1"/>
    </source>
</evidence>
<dbReference type="Pfam" id="PF14376">
    <property type="entry name" value="Haem_bd"/>
    <property type="match status" value="1"/>
</dbReference>
<comment type="caution">
    <text evidence="2">The sequence shown here is derived from an EMBL/GenBank/DDBJ whole genome shotgun (WGS) entry which is preliminary data.</text>
</comment>
<dbReference type="RefSeq" id="WP_056012971.1">
    <property type="nucleotide sequence ID" value="NZ_LLYZ01000003.1"/>
</dbReference>
<keyword evidence="3" id="KW-1185">Reference proteome</keyword>